<evidence type="ECO:0000313" key="2">
    <source>
        <dbReference type="EMBL" id="SHJ02169.1"/>
    </source>
</evidence>
<organism evidence="2 3">
    <name type="scientific">Pseudozobellia thermophila</name>
    <dbReference type="NCBI Taxonomy" id="192903"/>
    <lineage>
        <taxon>Bacteria</taxon>
        <taxon>Pseudomonadati</taxon>
        <taxon>Bacteroidota</taxon>
        <taxon>Flavobacteriia</taxon>
        <taxon>Flavobacteriales</taxon>
        <taxon>Flavobacteriaceae</taxon>
        <taxon>Pseudozobellia</taxon>
    </lineage>
</organism>
<evidence type="ECO:0008006" key="4">
    <source>
        <dbReference type="Google" id="ProtNLM"/>
    </source>
</evidence>
<evidence type="ECO:0000256" key="1">
    <source>
        <dbReference type="SAM" id="Phobius"/>
    </source>
</evidence>
<keyword evidence="1" id="KW-0472">Membrane</keyword>
<keyword evidence="3" id="KW-1185">Reference proteome</keyword>
<accession>A0A1M6FX43</accession>
<dbReference type="AlphaFoldDB" id="A0A1M6FX43"/>
<dbReference type="InterPro" id="IPR021484">
    <property type="entry name" value="DUF3137"/>
</dbReference>
<feature type="transmembrane region" description="Helical" evidence="1">
    <location>
        <begin position="38"/>
        <end position="61"/>
    </location>
</feature>
<keyword evidence="1" id="KW-0812">Transmembrane</keyword>
<name>A0A1M6FX43_9FLAO</name>
<feature type="transmembrane region" description="Helical" evidence="1">
    <location>
        <begin position="81"/>
        <end position="101"/>
    </location>
</feature>
<dbReference type="Proteomes" id="UP000184543">
    <property type="component" value="Unassembled WGS sequence"/>
</dbReference>
<evidence type="ECO:0000313" key="3">
    <source>
        <dbReference type="Proteomes" id="UP000184543"/>
    </source>
</evidence>
<gene>
    <name evidence="2" type="ORF">SAMN04488513_102584</name>
</gene>
<sequence length="361" mass="41909">MALSKIMQERIVTAYSETSKVLDTLYKKKKHTLFLQRVMWGITGVYLIFMLALLGIQYIPMLQNTSLAFLDVFKPTPANPYASLYPIMGLMVLLYPTTIFFTRTFQKFKTIEQKTIAKMVKMLFPQVEFTQGAMAPSNEVVKSKLFPWIKEEAPVYSYGQIRRRTNNTEINIADLGIVENNVANKFWSILMRIPVLNMLGVMYQTVFKNMVTKKLVDNTNYSFRGMFCWLQFKKKLNGHTVVLSKNQMTKLDRLASFNFKEEQEIHLEDPRFTSKFMVYGTDQVEARYVLSASIMEKIVALKEEFDRPISMSFQNRQMYVAVKNENGLFSFPSGKLDSMKLVEELANDIETALEIFEELKL</sequence>
<dbReference type="STRING" id="192903.SAMN04488513_102584"/>
<keyword evidence="1" id="KW-1133">Transmembrane helix</keyword>
<protein>
    <recommendedName>
        <fullName evidence="4">DUF3137 domain-containing protein</fullName>
    </recommendedName>
</protein>
<dbReference type="EMBL" id="FQYU01000002">
    <property type="protein sequence ID" value="SHJ02169.1"/>
    <property type="molecule type" value="Genomic_DNA"/>
</dbReference>
<proteinExistence type="predicted"/>
<reference evidence="3" key="1">
    <citation type="submission" date="2016-11" db="EMBL/GenBank/DDBJ databases">
        <authorList>
            <person name="Varghese N."/>
            <person name="Submissions S."/>
        </authorList>
    </citation>
    <scope>NUCLEOTIDE SEQUENCE [LARGE SCALE GENOMIC DNA]</scope>
    <source>
        <strain evidence="3">DSM 19858</strain>
    </source>
</reference>
<dbReference type="Pfam" id="PF11335">
    <property type="entry name" value="DUF3137"/>
    <property type="match status" value="1"/>
</dbReference>